<keyword evidence="4" id="KW-0443">Lipid metabolism</keyword>
<gene>
    <name evidence="7" type="ORF">D5400_14850</name>
</gene>
<dbReference type="Pfam" id="PF00378">
    <property type="entry name" value="ECH_1"/>
    <property type="match status" value="1"/>
</dbReference>
<dbReference type="InterPro" id="IPR052377">
    <property type="entry name" value="Mitochondrial_ECH-domain"/>
</dbReference>
<keyword evidence="3" id="KW-0809">Transit peptide</keyword>
<dbReference type="OrthoDB" id="9795613at2"/>
<evidence type="ECO:0000256" key="1">
    <source>
        <dbReference type="ARBA" id="ARBA00005254"/>
    </source>
</evidence>
<dbReference type="RefSeq" id="WP_126010701.1">
    <property type="nucleotide sequence ID" value="NZ_CP032509.1"/>
</dbReference>
<evidence type="ECO:0000256" key="2">
    <source>
        <dbReference type="ARBA" id="ARBA00022832"/>
    </source>
</evidence>
<dbReference type="InterPro" id="IPR029045">
    <property type="entry name" value="ClpP/crotonase-like_dom_sf"/>
</dbReference>
<name>A0A3Q8XS20_9HYPH</name>
<dbReference type="SUPFAM" id="SSF52096">
    <property type="entry name" value="ClpP/crotonase"/>
    <property type="match status" value="1"/>
</dbReference>
<dbReference type="EMBL" id="CP032509">
    <property type="protein sequence ID" value="AZN72381.1"/>
    <property type="molecule type" value="Genomic_DNA"/>
</dbReference>
<dbReference type="InterPro" id="IPR014748">
    <property type="entry name" value="Enoyl-CoA_hydra_C"/>
</dbReference>
<evidence type="ECO:0000313" key="7">
    <source>
        <dbReference type="EMBL" id="AZN72381.1"/>
    </source>
</evidence>
<keyword evidence="2" id="KW-0276">Fatty acid metabolism</keyword>
<dbReference type="GO" id="GO:0016836">
    <property type="term" value="F:hydro-lyase activity"/>
    <property type="evidence" value="ECO:0007669"/>
    <property type="project" value="TreeGrafter"/>
</dbReference>
<evidence type="ECO:0000256" key="3">
    <source>
        <dbReference type="ARBA" id="ARBA00022946"/>
    </source>
</evidence>
<protein>
    <recommendedName>
        <fullName evidence="6">Enoyl-CoA hydratase domain-containing protein 3, mitochondrial</fullName>
    </recommendedName>
</protein>
<dbReference type="AlphaFoldDB" id="A0A3Q8XS20"/>
<evidence type="ECO:0000256" key="4">
    <source>
        <dbReference type="ARBA" id="ARBA00023098"/>
    </source>
</evidence>
<dbReference type="KEGG" id="abaw:D5400_14850"/>
<evidence type="ECO:0000256" key="5">
    <source>
        <dbReference type="ARBA" id="ARBA00037410"/>
    </source>
</evidence>
<dbReference type="PANTHER" id="PTHR43602:SF1">
    <property type="entry name" value="ENOYL-COA HYDRATASE DOMAIN-CONTAINING PROTEIN 3, MITOCHONDRIAL"/>
    <property type="match status" value="1"/>
</dbReference>
<reference evidence="7 8" key="1">
    <citation type="submission" date="2018-09" db="EMBL/GenBank/DDBJ databases">
        <title>Marinorhizobium profundi gen. nov., sp. nov., isolated from a deep-sea sediment sample from the New Britain Trench and proposal of Marinorhizobiaceae fam. nov. in the order Rhizobiales of the class Alphaproteobacteria.</title>
        <authorList>
            <person name="Cao J."/>
        </authorList>
    </citation>
    <scope>NUCLEOTIDE SEQUENCE [LARGE SCALE GENOMIC DNA]</scope>
    <source>
        <strain evidence="7 8">WS11</strain>
    </source>
</reference>
<accession>A0A3Q8XS20</accession>
<keyword evidence="8" id="KW-1185">Reference proteome</keyword>
<evidence type="ECO:0000256" key="6">
    <source>
        <dbReference type="ARBA" id="ARBA00040545"/>
    </source>
</evidence>
<organism evidence="7 8">
    <name type="scientific">Georhizobium profundi</name>
    <dbReference type="NCBI Taxonomy" id="2341112"/>
    <lineage>
        <taxon>Bacteria</taxon>
        <taxon>Pseudomonadati</taxon>
        <taxon>Pseudomonadota</taxon>
        <taxon>Alphaproteobacteria</taxon>
        <taxon>Hyphomicrobiales</taxon>
        <taxon>Rhizobiaceae</taxon>
        <taxon>Georhizobium</taxon>
    </lineage>
</organism>
<evidence type="ECO:0000313" key="8">
    <source>
        <dbReference type="Proteomes" id="UP000268192"/>
    </source>
</evidence>
<dbReference type="NCBIfam" id="NF006008">
    <property type="entry name" value="PRK08139.1"/>
    <property type="match status" value="1"/>
</dbReference>
<comment type="similarity">
    <text evidence="1">Belongs to the enoyl-CoA hydratase/isomerase family.</text>
</comment>
<sequence>MADIVSMKQKQDTDALVVAQKYDGILRLSLNNPPANALSVALMEALLRNLEEARDDAETRVIIIASLAKVFSAGHDLKELQRHRSEDDRGRAFFDKTMRLCAKLMQTIVALPKPVIAEIDGIATAAGCQLVASCDLAICTDTSGFATPGVNIGLFCSTPMVALSRATHRKQAMEMLLTGETIDASTAKEFGIVNRIVPKEYLRQVVDKYAAVIASKSPLTVKIGKEAFYRQAEMSLEDAYDYTARVMVENMMARDAEEGISAFIDKRKPEWKGE</sequence>
<proteinExistence type="inferred from homology"/>
<dbReference type="PANTHER" id="PTHR43602">
    <property type="match status" value="1"/>
</dbReference>
<dbReference type="Gene3D" id="1.10.12.10">
    <property type="entry name" value="Lyase 2-enoyl-coa Hydratase, Chain A, domain 2"/>
    <property type="match status" value="1"/>
</dbReference>
<dbReference type="GO" id="GO:0006631">
    <property type="term" value="P:fatty acid metabolic process"/>
    <property type="evidence" value="ECO:0007669"/>
    <property type="project" value="UniProtKB-KW"/>
</dbReference>
<dbReference type="Proteomes" id="UP000268192">
    <property type="component" value="Chromosome"/>
</dbReference>
<keyword evidence="7" id="KW-0456">Lyase</keyword>
<dbReference type="CDD" id="cd06558">
    <property type="entry name" value="crotonase-like"/>
    <property type="match status" value="1"/>
</dbReference>
<dbReference type="InterPro" id="IPR001753">
    <property type="entry name" value="Enoyl-CoA_hydra/iso"/>
</dbReference>
<dbReference type="Gene3D" id="3.90.226.10">
    <property type="entry name" value="2-enoyl-CoA Hydratase, Chain A, domain 1"/>
    <property type="match status" value="1"/>
</dbReference>
<comment type="function">
    <text evidence="5">May play a role in fatty acid biosynthesis and insulin sensitivity.</text>
</comment>